<evidence type="ECO:0000313" key="2">
    <source>
        <dbReference type="EMBL" id="MBM7799236.1"/>
    </source>
</evidence>
<protein>
    <submittedName>
        <fullName evidence="2">Uncharacterized protein (DUF2236 family)</fullName>
    </submittedName>
</protein>
<dbReference type="Proteomes" id="UP000704762">
    <property type="component" value="Unassembled WGS sequence"/>
</dbReference>
<gene>
    <name evidence="2" type="ORF">JOE57_002157</name>
</gene>
<organism evidence="2 3">
    <name type="scientific">Microlunatus panaciterrae</name>
    <dbReference type="NCBI Taxonomy" id="400768"/>
    <lineage>
        <taxon>Bacteria</taxon>
        <taxon>Bacillati</taxon>
        <taxon>Actinomycetota</taxon>
        <taxon>Actinomycetes</taxon>
        <taxon>Propionibacteriales</taxon>
        <taxon>Propionibacteriaceae</taxon>
        <taxon>Microlunatus</taxon>
    </lineage>
</organism>
<feature type="domain" description="ER-bound oxygenase mpaB/mpaB'/Rubber oxygenase catalytic" evidence="1">
    <location>
        <begin position="58"/>
        <end position="282"/>
    </location>
</feature>
<keyword evidence="3" id="KW-1185">Reference proteome</keyword>
<evidence type="ECO:0000259" key="1">
    <source>
        <dbReference type="Pfam" id="PF09995"/>
    </source>
</evidence>
<dbReference type="Pfam" id="PF09995">
    <property type="entry name" value="MPAB_Lcp_cat"/>
    <property type="match status" value="1"/>
</dbReference>
<dbReference type="InterPro" id="IPR018713">
    <property type="entry name" value="MPAB/Lcp_cat_dom"/>
</dbReference>
<dbReference type="PANTHER" id="PTHR36151">
    <property type="entry name" value="BLR2777 PROTEIN"/>
    <property type="match status" value="1"/>
</dbReference>
<sequence>MTPTLGSAIFESDLLDRPRASVARAVRNRIAGKDFEEVHARIWYAPGERWFVEADPIWQVHADTSMFIGGIRALLLQSLHPVAMWGVHEHSGYRGDPWGRLQRISHFLAFTTYGPVDAAEQRIDRLNRIHASISGVAPDGRPYRADDPQLLAWVHAAEVDSFLSAHQAFGRRPLTAEGCDTYVAQSALVAGKLGVLEPPRTVAELDAVLTSYRSQLRWTAQAQEAADLLISDPPLPRLARPAYAPLVGAAVALLPSWARTELRLPSTPIADRLLSRPLAAAVTGLIRWALSGTGPQGGAV</sequence>
<reference evidence="2 3" key="1">
    <citation type="submission" date="2021-01" db="EMBL/GenBank/DDBJ databases">
        <title>Sequencing the genomes of 1000 actinobacteria strains.</title>
        <authorList>
            <person name="Klenk H.-P."/>
        </authorList>
    </citation>
    <scope>NUCLEOTIDE SEQUENCE [LARGE SCALE GENOMIC DNA]</scope>
    <source>
        <strain evidence="2 3">DSM 18662</strain>
    </source>
</reference>
<name>A0ABS2RJR5_9ACTN</name>
<dbReference type="RefSeq" id="WP_338041259.1">
    <property type="nucleotide sequence ID" value="NZ_BAAAQP010000001.1"/>
</dbReference>
<evidence type="ECO:0000313" key="3">
    <source>
        <dbReference type="Proteomes" id="UP000704762"/>
    </source>
</evidence>
<comment type="caution">
    <text evidence="2">The sequence shown here is derived from an EMBL/GenBank/DDBJ whole genome shotgun (WGS) entry which is preliminary data.</text>
</comment>
<accession>A0ABS2RJR5</accession>
<dbReference type="PANTHER" id="PTHR36151:SF3">
    <property type="entry name" value="ER-BOUND OXYGENASE MPAB_MPAB'_RUBBER OXYGENASE CATALYTIC DOMAIN-CONTAINING PROTEIN"/>
    <property type="match status" value="1"/>
</dbReference>
<dbReference type="EMBL" id="JAFBCF010000001">
    <property type="protein sequence ID" value="MBM7799236.1"/>
    <property type="molecule type" value="Genomic_DNA"/>
</dbReference>
<proteinExistence type="predicted"/>